<comment type="caution">
    <text evidence="1">The sequence shown here is derived from an EMBL/GenBank/DDBJ whole genome shotgun (WGS) entry which is preliminary data.</text>
</comment>
<evidence type="ECO:0000313" key="1">
    <source>
        <dbReference type="EMBL" id="KAK0720970.1"/>
    </source>
</evidence>
<gene>
    <name evidence="1" type="ORF">B0H67DRAFT_644158</name>
</gene>
<accession>A0AA40AS32</accession>
<dbReference type="EMBL" id="JAUKUA010000003">
    <property type="protein sequence ID" value="KAK0720970.1"/>
    <property type="molecule type" value="Genomic_DNA"/>
</dbReference>
<name>A0AA40AS32_9PEZI</name>
<organism evidence="1 2">
    <name type="scientific">Lasiosphaeris hirsuta</name>
    <dbReference type="NCBI Taxonomy" id="260670"/>
    <lineage>
        <taxon>Eukaryota</taxon>
        <taxon>Fungi</taxon>
        <taxon>Dikarya</taxon>
        <taxon>Ascomycota</taxon>
        <taxon>Pezizomycotina</taxon>
        <taxon>Sordariomycetes</taxon>
        <taxon>Sordariomycetidae</taxon>
        <taxon>Sordariales</taxon>
        <taxon>Lasiosphaeriaceae</taxon>
        <taxon>Lasiosphaeris</taxon>
    </lineage>
</organism>
<reference evidence="1" key="1">
    <citation type="submission" date="2023-06" db="EMBL/GenBank/DDBJ databases">
        <title>Genome-scale phylogeny and comparative genomics of the fungal order Sordariales.</title>
        <authorList>
            <consortium name="Lawrence Berkeley National Laboratory"/>
            <person name="Hensen N."/>
            <person name="Bonometti L."/>
            <person name="Westerberg I."/>
            <person name="Brannstrom I.O."/>
            <person name="Guillou S."/>
            <person name="Cros-Aarteil S."/>
            <person name="Calhoun S."/>
            <person name="Haridas S."/>
            <person name="Kuo A."/>
            <person name="Mondo S."/>
            <person name="Pangilinan J."/>
            <person name="Riley R."/>
            <person name="Labutti K."/>
            <person name="Andreopoulos B."/>
            <person name="Lipzen A."/>
            <person name="Chen C."/>
            <person name="Yanf M."/>
            <person name="Daum C."/>
            <person name="Ng V."/>
            <person name="Clum A."/>
            <person name="Steindorff A."/>
            <person name="Ohm R."/>
            <person name="Martin F."/>
            <person name="Silar P."/>
            <person name="Natvig D."/>
            <person name="Lalanne C."/>
            <person name="Gautier V."/>
            <person name="Ament-Velasquez S.L."/>
            <person name="Kruys A."/>
            <person name="Hutchinson M.I."/>
            <person name="Powell A.J."/>
            <person name="Barry K."/>
            <person name="Miller A.N."/>
            <person name="Grigoriev I.V."/>
            <person name="Debuchy R."/>
            <person name="Gladieux P."/>
            <person name="Thoren M.H."/>
            <person name="Johannesson H."/>
        </authorList>
    </citation>
    <scope>NUCLEOTIDE SEQUENCE</scope>
    <source>
        <strain evidence="1">SMH4607-1</strain>
    </source>
</reference>
<protein>
    <submittedName>
        <fullName evidence="1">Uncharacterized protein</fullName>
    </submittedName>
</protein>
<dbReference type="Proteomes" id="UP001172102">
    <property type="component" value="Unassembled WGS sequence"/>
</dbReference>
<keyword evidence="2" id="KW-1185">Reference proteome</keyword>
<evidence type="ECO:0000313" key="2">
    <source>
        <dbReference type="Proteomes" id="UP001172102"/>
    </source>
</evidence>
<dbReference type="AlphaFoldDB" id="A0AA40AS32"/>
<proteinExistence type="predicted"/>
<sequence length="268" mass="30235">MCIRIVPVHPWCDCNDPDPLLQEPKTYCPHHVYVQDDTPDKANGETFVGSHSAVFEDVFLGDSTSSTTETDREVIATLRRPQARWKHCEVYEAMWTDSDGNVLENRELSCFNTPQFNTVASKPRKTYYPWDGLCDHCDTYLSRGRGIGLRVVRLHEGAPAKDAIPGTRRYVLPDGSDLDEDVVEAIGQRSRYCHLQMSFVYLADESKAYGEFKVDREKSAIFLLPPFETLPAKAAAELPAQTSTLGVVTRAAFRVAMFVVRGLTRRRT</sequence>